<name>J3KW86_ORYBR</name>
<evidence type="ECO:0000256" key="4">
    <source>
        <dbReference type="SAM" id="SignalP"/>
    </source>
</evidence>
<sequence length="384" mass="42552">MHPPPALFMFFAPSIWAAWSLFLILASAVDAQGGEGSCKAGRCGNVSILEPFGLITGQQEENTCSWLGYQVTCSNNTLYFGYPGNNRQPKFQIIDIFYNNSSLLVTNLKKIGDFDTRNCHVPNSNTSSKLGLPFSISPVNQKLIFYNCTKAPAPARQRDLGLVETKCRNNTFARLEERYNESVYFLENCGAVIVPVRGRYGEANVSNYEQLISDGFLLSWPPPPPQSVAPHASVSSCNCPALLSHATTGPALPLDSSTVDNINTTTTSPFCEPVVCAKPTIGYPFWLADKHPPDCGYRAFQVPPRQTKPALIFHEVLQPKLSISKPLPRESPHPYLRTEERYRCLPSPHTQQRSSFNSTEQDIERKLVAHQGQDKAKKNKGLTS</sequence>
<dbReference type="PANTHER" id="PTHR33138:SF9">
    <property type="entry name" value="OS01G0136500 PROTEIN"/>
    <property type="match status" value="1"/>
</dbReference>
<dbReference type="GO" id="GO:0030247">
    <property type="term" value="F:polysaccharide binding"/>
    <property type="evidence" value="ECO:0007669"/>
    <property type="project" value="InterPro"/>
</dbReference>
<organism evidence="6">
    <name type="scientific">Oryza brachyantha</name>
    <name type="common">malo sina</name>
    <dbReference type="NCBI Taxonomy" id="4533"/>
    <lineage>
        <taxon>Eukaryota</taxon>
        <taxon>Viridiplantae</taxon>
        <taxon>Streptophyta</taxon>
        <taxon>Embryophyta</taxon>
        <taxon>Tracheophyta</taxon>
        <taxon>Spermatophyta</taxon>
        <taxon>Magnoliopsida</taxon>
        <taxon>Liliopsida</taxon>
        <taxon>Poales</taxon>
        <taxon>Poaceae</taxon>
        <taxon>BOP clade</taxon>
        <taxon>Oryzoideae</taxon>
        <taxon>Oryzeae</taxon>
        <taxon>Oryzinae</taxon>
        <taxon>Oryza</taxon>
    </lineage>
</organism>
<dbReference type="InterPro" id="IPR025287">
    <property type="entry name" value="WAK_GUB"/>
</dbReference>
<proteinExistence type="predicted"/>
<dbReference type="HOGENOM" id="CLU_720364_0_0_1"/>
<keyword evidence="2 4" id="KW-0732">Signal</keyword>
<evidence type="ECO:0000313" key="7">
    <source>
        <dbReference type="Proteomes" id="UP000006038"/>
    </source>
</evidence>
<dbReference type="Gramene" id="OB01G12420.1">
    <property type="protein sequence ID" value="OB01G12420.1"/>
    <property type="gene ID" value="OB01G12420"/>
</dbReference>
<reference evidence="6" key="1">
    <citation type="journal article" date="2013" name="Nat. Commun.">
        <title>Whole-genome sequencing of Oryza brachyantha reveals mechanisms underlying Oryza genome evolution.</title>
        <authorList>
            <person name="Chen J."/>
            <person name="Huang Q."/>
            <person name="Gao D."/>
            <person name="Wang J."/>
            <person name="Lang Y."/>
            <person name="Liu T."/>
            <person name="Li B."/>
            <person name="Bai Z."/>
            <person name="Luis Goicoechea J."/>
            <person name="Liang C."/>
            <person name="Chen C."/>
            <person name="Zhang W."/>
            <person name="Sun S."/>
            <person name="Liao Y."/>
            <person name="Zhang X."/>
            <person name="Yang L."/>
            <person name="Song C."/>
            <person name="Wang M."/>
            <person name="Shi J."/>
            <person name="Liu G."/>
            <person name="Liu J."/>
            <person name="Zhou H."/>
            <person name="Zhou W."/>
            <person name="Yu Q."/>
            <person name="An N."/>
            <person name="Chen Y."/>
            <person name="Cai Q."/>
            <person name="Wang B."/>
            <person name="Liu B."/>
            <person name="Min J."/>
            <person name="Huang Y."/>
            <person name="Wu H."/>
            <person name="Li Z."/>
            <person name="Zhang Y."/>
            <person name="Yin Y."/>
            <person name="Song W."/>
            <person name="Jiang J."/>
            <person name="Jackson S.A."/>
            <person name="Wing R.A."/>
            <person name="Wang J."/>
            <person name="Chen M."/>
        </authorList>
    </citation>
    <scope>NUCLEOTIDE SEQUENCE [LARGE SCALE GENOMIC DNA]</scope>
    <source>
        <strain evidence="6">cv. IRGC 101232</strain>
    </source>
</reference>
<dbReference type="Pfam" id="PF13947">
    <property type="entry name" value="GUB_WAK_bind"/>
    <property type="match status" value="1"/>
</dbReference>
<dbReference type="Proteomes" id="UP000006038">
    <property type="component" value="Chromosome 1"/>
</dbReference>
<dbReference type="AlphaFoldDB" id="J3KW86"/>
<accession>J3KW86</accession>
<feature type="compositionally biased region" description="Basic and acidic residues" evidence="3">
    <location>
        <begin position="362"/>
        <end position="376"/>
    </location>
</feature>
<evidence type="ECO:0000313" key="6">
    <source>
        <dbReference type="EnsemblPlants" id="OB01G12420.1"/>
    </source>
</evidence>
<evidence type="ECO:0000256" key="3">
    <source>
        <dbReference type="SAM" id="MobiDB-lite"/>
    </source>
</evidence>
<feature type="chain" id="PRO_5003771748" description="Wall-associated receptor kinase galacturonan-binding domain-containing protein" evidence="4">
    <location>
        <begin position="32"/>
        <end position="384"/>
    </location>
</feature>
<feature type="region of interest" description="Disordered" evidence="3">
    <location>
        <begin position="343"/>
        <end position="384"/>
    </location>
</feature>
<comment type="subcellular location">
    <subcellularLocation>
        <location evidence="1">Membrane</location>
        <topology evidence="1">Single-pass membrane protein</topology>
    </subcellularLocation>
</comment>
<reference evidence="6" key="2">
    <citation type="submission" date="2013-04" db="UniProtKB">
        <authorList>
            <consortium name="EnsemblPlants"/>
        </authorList>
    </citation>
    <scope>IDENTIFICATION</scope>
</reference>
<evidence type="ECO:0000256" key="2">
    <source>
        <dbReference type="ARBA" id="ARBA00022729"/>
    </source>
</evidence>
<feature type="domain" description="Wall-associated receptor kinase galacturonan-binding" evidence="5">
    <location>
        <begin position="38"/>
        <end position="106"/>
    </location>
</feature>
<evidence type="ECO:0000259" key="5">
    <source>
        <dbReference type="Pfam" id="PF13947"/>
    </source>
</evidence>
<dbReference type="PANTHER" id="PTHR33138">
    <property type="entry name" value="OS01G0690200 PROTEIN"/>
    <property type="match status" value="1"/>
</dbReference>
<keyword evidence="7" id="KW-1185">Reference proteome</keyword>
<dbReference type="GO" id="GO:0016020">
    <property type="term" value="C:membrane"/>
    <property type="evidence" value="ECO:0007669"/>
    <property type="project" value="UniProtKB-SubCell"/>
</dbReference>
<protein>
    <recommendedName>
        <fullName evidence="5">Wall-associated receptor kinase galacturonan-binding domain-containing protein</fullName>
    </recommendedName>
</protein>
<evidence type="ECO:0000256" key="1">
    <source>
        <dbReference type="ARBA" id="ARBA00004167"/>
    </source>
</evidence>
<feature type="compositionally biased region" description="Polar residues" evidence="3">
    <location>
        <begin position="348"/>
        <end position="360"/>
    </location>
</feature>
<dbReference type="EnsemblPlants" id="OB01G12420.1">
    <property type="protein sequence ID" value="OB01G12420.1"/>
    <property type="gene ID" value="OB01G12420"/>
</dbReference>
<feature type="signal peptide" evidence="4">
    <location>
        <begin position="1"/>
        <end position="31"/>
    </location>
</feature>